<accession>A0A3T0VEN9</accession>
<dbReference type="PANTHER" id="PTHR38785:SF1">
    <property type="entry name" value="HOMOLOG OF VIRK"/>
    <property type="match status" value="1"/>
</dbReference>
<dbReference type="InterPro" id="IPR007488">
    <property type="entry name" value="DUF535"/>
</dbReference>
<reference evidence="1" key="1">
    <citation type="submission" date="2018-11" db="EMBL/GenBank/DDBJ databases">
        <title>Complete sequence of plasmid pHNTS45-1.</title>
        <authorList>
            <person name="Liu J.H."/>
            <person name="Huang X.Y."/>
            <person name="Lv L.C."/>
        </authorList>
    </citation>
    <scope>NUCLEOTIDE SEQUENCE</scope>
    <source>
        <strain evidence="1">TS45CTX</strain>
        <plasmid evidence="1">pHNTS45-1</plasmid>
    </source>
</reference>
<dbReference type="AlphaFoldDB" id="A0A3T0VEN9"/>
<dbReference type="RefSeq" id="WP_153754015.1">
    <property type="nucleotide sequence ID" value="NZ_MK167988.1"/>
</dbReference>
<dbReference type="EMBL" id="MK167988">
    <property type="protein sequence ID" value="AZZ88429.1"/>
    <property type="molecule type" value="Genomic_DNA"/>
</dbReference>
<dbReference type="GO" id="GO:0006974">
    <property type="term" value="P:DNA damage response"/>
    <property type="evidence" value="ECO:0007669"/>
    <property type="project" value="TreeGrafter"/>
</dbReference>
<evidence type="ECO:0000313" key="1">
    <source>
        <dbReference type="EMBL" id="AZZ88429.1"/>
    </source>
</evidence>
<proteinExistence type="predicted"/>
<dbReference type="PANTHER" id="PTHR38785">
    <property type="entry name" value="HOMOLOG OF VIRK"/>
    <property type="match status" value="1"/>
</dbReference>
<dbReference type="Pfam" id="PF04393">
    <property type="entry name" value="DUF535"/>
    <property type="match status" value="1"/>
</dbReference>
<dbReference type="GeneID" id="86979066"/>
<protein>
    <submittedName>
        <fullName evidence="1">DUF535 domain-containing protein</fullName>
    </submittedName>
</protein>
<keyword evidence="1" id="KW-0614">Plasmid</keyword>
<geneLocation type="plasmid" evidence="1">
    <name>pHNTS45-1</name>
</geneLocation>
<name>A0A3T0VEN9_CITFR</name>
<organism evidence="1">
    <name type="scientific">Citrobacter freundii</name>
    <dbReference type="NCBI Taxonomy" id="546"/>
    <lineage>
        <taxon>Bacteria</taxon>
        <taxon>Pseudomonadati</taxon>
        <taxon>Pseudomonadota</taxon>
        <taxon>Gammaproteobacteria</taxon>
        <taxon>Enterobacterales</taxon>
        <taxon>Enterobacteriaceae</taxon>
        <taxon>Citrobacter</taxon>
        <taxon>Citrobacter freundii complex</taxon>
    </lineage>
</organism>
<sequence length="318" mass="36809">MFSVSNLSFIGFLKRIAFSSDSLPGKWEHRKFRFMYILRCAINPVASIRYYYELRSLQCIEDILAIHPTLPARIHRPYLHKGGSAWTRGQYILEHYRFVQNLPEKYSEFLFPQKSVSLVQFIGKDGENFDIQCSPSGFDREGELTLSLFFNKTVIARLTFSVILTQNGYTAFIGGLQGAPKNTGPDVIRCATRACYGLFPKRIIFEAFCALMKACNVSECLAVSEHSHVFRQLRYRYQKRKTFVAVYSDFWESVAGKTCGDWYRLPTQVVRKPLSDIASKKRSEYRKRYALLNYIHETTIRSLDAYPVNSEHQDGFVE</sequence>